<dbReference type="AlphaFoldDB" id="A0A8A6W4Q3"/>
<feature type="compositionally biased region" description="Gly residues" evidence="1">
    <location>
        <begin position="7"/>
        <end position="16"/>
    </location>
</feature>
<protein>
    <submittedName>
        <fullName evidence="2">ForN</fullName>
    </submittedName>
</protein>
<feature type="compositionally biased region" description="Polar residues" evidence="1">
    <location>
        <begin position="91"/>
        <end position="101"/>
    </location>
</feature>
<organism evidence="2">
    <name type="scientific">Streptomyces kaniharaensis</name>
    <dbReference type="NCBI Taxonomy" id="212423"/>
    <lineage>
        <taxon>Bacteria</taxon>
        <taxon>Bacillati</taxon>
        <taxon>Actinomycetota</taxon>
        <taxon>Actinomycetes</taxon>
        <taxon>Kitasatosporales</taxon>
        <taxon>Streptomycetaceae</taxon>
        <taxon>Streptomyces</taxon>
    </lineage>
</organism>
<reference evidence="2" key="1">
    <citation type="journal article" date="2019" name="J. Am. Chem. Soc.">
        <title>Identification of the Formycin A Biosynthetic Gene Cluster from Streptomyces kaniharaensis Illustrates the Interplay between Biological Pyrazolopyrimidine Formation and de Novo Purine Biosynthesis.</title>
        <authorList>
            <person name="Wang S.A."/>
            <person name="Ko Y."/>
            <person name="Zeng J."/>
            <person name="Geng Y."/>
            <person name="Ren D."/>
            <person name="Ogasawara Y."/>
            <person name="Irani S."/>
            <person name="Zhang Y."/>
            <person name="Liu H.W."/>
        </authorList>
    </citation>
    <scope>NUCLEOTIDE SEQUENCE</scope>
    <source>
        <strain evidence="2">SF-557</strain>
    </source>
</reference>
<evidence type="ECO:0000313" key="2">
    <source>
        <dbReference type="EMBL" id="QTK22496.1"/>
    </source>
</evidence>
<proteinExistence type="predicted"/>
<feature type="region of interest" description="Disordered" evidence="1">
    <location>
        <begin position="1"/>
        <end position="23"/>
    </location>
</feature>
<accession>A0A8A6W4Q3</accession>
<feature type="compositionally biased region" description="Basic residues" evidence="1">
    <location>
        <begin position="71"/>
        <end position="81"/>
    </location>
</feature>
<feature type="compositionally biased region" description="Basic and acidic residues" evidence="1">
    <location>
        <begin position="50"/>
        <end position="68"/>
    </location>
</feature>
<sequence length="127" mass="13337">MAEIAGTAGGFGGVGDADGRNGMPLGAAPVGLIILPEADLSCRRSGQLPRGREDFGHAGAEGRPDRGAGAHGRRGRRRSTRVRGSVELSWSRRSLTVQQESRQARLEERQVSVGVAGMTGSDRLTCL</sequence>
<gene>
    <name evidence="2" type="primary">forN</name>
</gene>
<feature type="region of interest" description="Disordered" evidence="1">
    <location>
        <begin position="44"/>
        <end position="103"/>
    </location>
</feature>
<evidence type="ECO:0000256" key="1">
    <source>
        <dbReference type="SAM" id="MobiDB-lite"/>
    </source>
</evidence>
<dbReference type="EMBL" id="MK830994">
    <property type="protein sequence ID" value="QTK22496.1"/>
    <property type="molecule type" value="Genomic_DNA"/>
</dbReference>
<name>A0A8A6W4Q3_9ACTN</name>